<accession>A0ABY2FIP2</accession>
<comment type="subcellular location">
    <subcellularLocation>
        <location evidence="1">Membrane</location>
        <topology evidence="1">Single-pass membrane protein</topology>
    </subcellularLocation>
</comment>
<evidence type="ECO:0000256" key="3">
    <source>
        <dbReference type="ARBA" id="ARBA00022989"/>
    </source>
</evidence>
<evidence type="ECO:0000256" key="5">
    <source>
        <dbReference type="SAM" id="MobiDB-lite"/>
    </source>
</evidence>
<sequence length="409" mass="42932">MADKPAPKPGHFLPGGDGDQIAGDDRKPGVSAPSTASSNAPSGAPLAAPTPRLGGEAPPTPPQLSGSRIDSRRTTLPGGRLGPPPADDRAAAAYREVFHPQPVPFVPKQRSKGLIALMVVAVLVFLGGGATFAVKVLSSPSFNLPNPNGTPSAKSSGAPTTKGPIGKGTPGTDIVGKNPIYAAGALAVAKCPEPAFRPTSMENVRSYYQALTACMDKAWEPIVTKAGFEFRSPNLVIFSDGDETACGVQHDLALYCQDEHGGSATMPWQELVEEYPKNKAEVRAEMAQSFGFVYGVHLQNLTGMAEASDNLADTAASKAAQLEMNRRAALQAYCFGAVFFGAARTSFPLRGELLRQWNGLIQRRGDENTKDKVRDHGSSKSLALWMNQGLATTNPGSCNTFVAASAKVS</sequence>
<feature type="compositionally biased region" description="Low complexity" evidence="5">
    <location>
        <begin position="31"/>
        <end position="45"/>
    </location>
</feature>
<keyword evidence="2 6" id="KW-0812">Transmembrane</keyword>
<proteinExistence type="predicted"/>
<gene>
    <name evidence="7" type="ORF">EV137_4754</name>
</gene>
<dbReference type="Proteomes" id="UP000295060">
    <property type="component" value="Unassembled WGS sequence"/>
</dbReference>
<reference evidence="7 8" key="1">
    <citation type="submission" date="2019-03" db="EMBL/GenBank/DDBJ databases">
        <title>Genomic Encyclopedia of Type Strains, Phase III (KMG-III): the genomes of soil and plant-associated and newly described type strains.</title>
        <authorList>
            <person name="Whitman W."/>
        </authorList>
    </citation>
    <scope>NUCLEOTIDE SEQUENCE [LARGE SCALE GENOMIC DNA]</scope>
    <source>
        <strain evidence="7 8">VKMAc-2574</strain>
    </source>
</reference>
<keyword evidence="4 6" id="KW-0472">Membrane</keyword>
<dbReference type="EMBL" id="SODU01000002">
    <property type="protein sequence ID" value="TDW90923.1"/>
    <property type="molecule type" value="Genomic_DNA"/>
</dbReference>
<feature type="transmembrane region" description="Helical" evidence="6">
    <location>
        <begin position="114"/>
        <end position="134"/>
    </location>
</feature>
<dbReference type="PANTHER" id="PTHR30168">
    <property type="entry name" value="PUTATIVE MEMBRANE PROTEIN YPFJ"/>
    <property type="match status" value="1"/>
</dbReference>
<feature type="region of interest" description="Disordered" evidence="5">
    <location>
        <begin position="1"/>
        <end position="88"/>
    </location>
</feature>
<dbReference type="PANTHER" id="PTHR30168:SF0">
    <property type="entry name" value="INNER MEMBRANE PROTEIN"/>
    <property type="match status" value="1"/>
</dbReference>
<evidence type="ECO:0000256" key="6">
    <source>
        <dbReference type="SAM" id="Phobius"/>
    </source>
</evidence>
<keyword evidence="3 6" id="KW-1133">Transmembrane helix</keyword>
<evidence type="ECO:0000313" key="8">
    <source>
        <dbReference type="Proteomes" id="UP000295060"/>
    </source>
</evidence>
<evidence type="ECO:0000313" key="7">
    <source>
        <dbReference type="EMBL" id="TDW90923.1"/>
    </source>
</evidence>
<keyword evidence="8" id="KW-1185">Reference proteome</keyword>
<evidence type="ECO:0000256" key="2">
    <source>
        <dbReference type="ARBA" id="ARBA00022692"/>
    </source>
</evidence>
<dbReference type="RefSeq" id="WP_134130742.1">
    <property type="nucleotide sequence ID" value="NZ_SODU01000002.1"/>
</dbReference>
<feature type="region of interest" description="Disordered" evidence="5">
    <location>
        <begin position="143"/>
        <end position="170"/>
    </location>
</feature>
<organism evidence="7 8">
    <name type="scientific">Kribbella pratensis</name>
    <dbReference type="NCBI Taxonomy" id="2512112"/>
    <lineage>
        <taxon>Bacteria</taxon>
        <taxon>Bacillati</taxon>
        <taxon>Actinomycetota</taxon>
        <taxon>Actinomycetes</taxon>
        <taxon>Propionibacteriales</taxon>
        <taxon>Kribbellaceae</taxon>
        <taxon>Kribbella</taxon>
    </lineage>
</organism>
<dbReference type="InterPro" id="IPR007343">
    <property type="entry name" value="Uncharacterised_pept_Zn_put"/>
</dbReference>
<comment type="caution">
    <text evidence="7">The sequence shown here is derived from an EMBL/GenBank/DDBJ whole genome shotgun (WGS) entry which is preliminary data.</text>
</comment>
<dbReference type="Pfam" id="PF04228">
    <property type="entry name" value="Zn_peptidase"/>
    <property type="match status" value="1"/>
</dbReference>
<protein>
    <submittedName>
        <fullName evidence="7">Neutral zinc metallopeptidase</fullName>
    </submittedName>
</protein>
<evidence type="ECO:0000256" key="4">
    <source>
        <dbReference type="ARBA" id="ARBA00023136"/>
    </source>
</evidence>
<evidence type="ECO:0000256" key="1">
    <source>
        <dbReference type="ARBA" id="ARBA00004167"/>
    </source>
</evidence>
<feature type="compositionally biased region" description="Polar residues" evidence="5">
    <location>
        <begin position="143"/>
        <end position="158"/>
    </location>
</feature>
<name>A0ABY2FIP2_9ACTN</name>